<evidence type="ECO:0000256" key="2">
    <source>
        <dbReference type="ARBA" id="ARBA00022833"/>
    </source>
</evidence>
<feature type="transmembrane region" description="Helical" evidence="7">
    <location>
        <begin position="457"/>
        <end position="481"/>
    </location>
</feature>
<gene>
    <name evidence="9" type="ORF">VTL71DRAFT_13218</name>
</gene>
<sequence length="542" mass="61363">MFPPDPPETKKKRASRPKARTGCKTCKYEPRHVFTALCICRARRVKCDEMRPICGKCSRFGHKCLGYDEQPIDTESRTRTRIPARQFLLPKSSGTGADVCPMYESIFTVLPFRDERENQYFGLFRDKLARQLSAGFELTLWTQLVLQACETDAIRQLTVATAAMRTAQDTVIDKSQSILHRKYALEVYGYALKGVQSLLVRGEDIRASLIATLLIFVFESMQGGSERAAMSIQSALRFMNYRVLPKSPEEKEDHVIGIYEKCETNRSLVENEVLKAFIRLDRPAIGLLTRDRDTGKSKPWALSSKWFNSAYEIPFTFQTIDEARYCYERIRFRVFPEDLFENKIQNSANIPRGPSAPALILKHLFAETTDCSTAPILRHELRAWHRAFAPLLEYSRTPAGDSTFIPASTLLIGASALDLPLHMIDAGAQSRPIQDSACEAARNVIMLSKAQVTHPDFTFGFVLEMGIIIPLWMVIVLCPGLQWKREAIKVLRSMEPRIECVWDSRAVADAGDEIVRDAEEQATFMAAMVAKCSESRVHTDLQ</sequence>
<keyword evidence="7" id="KW-1133">Transmembrane helix</keyword>
<keyword evidence="1" id="KW-0479">Metal-binding</keyword>
<accession>A0ABR4CJQ5</accession>
<dbReference type="PANTHER" id="PTHR36206">
    <property type="entry name" value="ASPERCRYPTIN BIOSYNTHESIS CLUSTER-SPECIFIC TRANSCRIPTION REGULATOR ATNN-RELATED"/>
    <property type="match status" value="1"/>
</dbReference>
<evidence type="ECO:0000256" key="5">
    <source>
        <dbReference type="ARBA" id="ARBA00023163"/>
    </source>
</evidence>
<name>A0ABR4CJQ5_9HELO</name>
<protein>
    <recommendedName>
        <fullName evidence="8">Zn(2)-C6 fungal-type domain-containing protein</fullName>
    </recommendedName>
</protein>
<keyword evidence="3" id="KW-0805">Transcription regulation</keyword>
<dbReference type="PROSITE" id="PS50048">
    <property type="entry name" value="ZN2_CY6_FUNGAL_2"/>
    <property type="match status" value="1"/>
</dbReference>
<evidence type="ECO:0000313" key="10">
    <source>
        <dbReference type="Proteomes" id="UP001595075"/>
    </source>
</evidence>
<dbReference type="SMART" id="SM00066">
    <property type="entry name" value="GAL4"/>
    <property type="match status" value="1"/>
</dbReference>
<evidence type="ECO:0000256" key="4">
    <source>
        <dbReference type="ARBA" id="ARBA00023125"/>
    </source>
</evidence>
<keyword evidence="2" id="KW-0862">Zinc</keyword>
<evidence type="ECO:0000259" key="8">
    <source>
        <dbReference type="PROSITE" id="PS50048"/>
    </source>
</evidence>
<evidence type="ECO:0000256" key="3">
    <source>
        <dbReference type="ARBA" id="ARBA00023015"/>
    </source>
</evidence>
<dbReference type="InterPro" id="IPR001138">
    <property type="entry name" value="Zn2Cys6_DnaBD"/>
</dbReference>
<dbReference type="Gene3D" id="4.10.240.10">
    <property type="entry name" value="Zn(2)-C6 fungal-type DNA-binding domain"/>
    <property type="match status" value="1"/>
</dbReference>
<dbReference type="Proteomes" id="UP001595075">
    <property type="component" value="Unassembled WGS sequence"/>
</dbReference>
<dbReference type="Pfam" id="PF00172">
    <property type="entry name" value="Zn_clus"/>
    <property type="match status" value="1"/>
</dbReference>
<evidence type="ECO:0000256" key="7">
    <source>
        <dbReference type="SAM" id="Phobius"/>
    </source>
</evidence>
<keyword evidence="5" id="KW-0804">Transcription</keyword>
<keyword evidence="10" id="KW-1185">Reference proteome</keyword>
<dbReference type="PANTHER" id="PTHR36206:SF4">
    <property type="entry name" value="HYPOTHETICAL CONSERVED PROTEIN (EUROFUNG)-RELATED"/>
    <property type="match status" value="1"/>
</dbReference>
<keyword evidence="7" id="KW-0472">Membrane</keyword>
<keyword evidence="6" id="KW-0539">Nucleus</keyword>
<dbReference type="InterPro" id="IPR052360">
    <property type="entry name" value="Transcr_Regulatory_Proteins"/>
</dbReference>
<evidence type="ECO:0000313" key="9">
    <source>
        <dbReference type="EMBL" id="KAL2070192.1"/>
    </source>
</evidence>
<dbReference type="CDD" id="cd00067">
    <property type="entry name" value="GAL4"/>
    <property type="match status" value="1"/>
</dbReference>
<organism evidence="9 10">
    <name type="scientific">Oculimacula yallundae</name>
    <dbReference type="NCBI Taxonomy" id="86028"/>
    <lineage>
        <taxon>Eukaryota</taxon>
        <taxon>Fungi</taxon>
        <taxon>Dikarya</taxon>
        <taxon>Ascomycota</taxon>
        <taxon>Pezizomycotina</taxon>
        <taxon>Leotiomycetes</taxon>
        <taxon>Helotiales</taxon>
        <taxon>Ploettnerulaceae</taxon>
        <taxon>Oculimacula</taxon>
    </lineage>
</organism>
<dbReference type="SUPFAM" id="SSF57701">
    <property type="entry name" value="Zn2/Cys6 DNA-binding domain"/>
    <property type="match status" value="1"/>
</dbReference>
<dbReference type="InterPro" id="IPR036864">
    <property type="entry name" value="Zn2-C6_fun-type_DNA-bd_sf"/>
</dbReference>
<evidence type="ECO:0000256" key="6">
    <source>
        <dbReference type="ARBA" id="ARBA00023242"/>
    </source>
</evidence>
<reference evidence="9 10" key="1">
    <citation type="journal article" date="2024" name="Commun. Biol.">
        <title>Comparative genomic analysis of thermophilic fungi reveals convergent evolutionary adaptations and gene losses.</title>
        <authorList>
            <person name="Steindorff A.S."/>
            <person name="Aguilar-Pontes M.V."/>
            <person name="Robinson A.J."/>
            <person name="Andreopoulos B."/>
            <person name="LaButti K."/>
            <person name="Kuo A."/>
            <person name="Mondo S."/>
            <person name="Riley R."/>
            <person name="Otillar R."/>
            <person name="Haridas S."/>
            <person name="Lipzen A."/>
            <person name="Grimwood J."/>
            <person name="Schmutz J."/>
            <person name="Clum A."/>
            <person name="Reid I.D."/>
            <person name="Moisan M.C."/>
            <person name="Butler G."/>
            <person name="Nguyen T.T.M."/>
            <person name="Dewar K."/>
            <person name="Conant G."/>
            <person name="Drula E."/>
            <person name="Henrissat B."/>
            <person name="Hansel C."/>
            <person name="Singer S."/>
            <person name="Hutchinson M.I."/>
            <person name="de Vries R.P."/>
            <person name="Natvig D.O."/>
            <person name="Powell A.J."/>
            <person name="Tsang A."/>
            <person name="Grigoriev I.V."/>
        </authorList>
    </citation>
    <scope>NUCLEOTIDE SEQUENCE [LARGE SCALE GENOMIC DNA]</scope>
    <source>
        <strain evidence="9 10">CBS 494.80</strain>
    </source>
</reference>
<keyword evidence="4" id="KW-0238">DNA-binding</keyword>
<dbReference type="EMBL" id="JAZHXI010000006">
    <property type="protein sequence ID" value="KAL2070192.1"/>
    <property type="molecule type" value="Genomic_DNA"/>
</dbReference>
<comment type="caution">
    <text evidence="9">The sequence shown here is derived from an EMBL/GenBank/DDBJ whole genome shotgun (WGS) entry which is preliminary data.</text>
</comment>
<feature type="domain" description="Zn(2)-C6 fungal-type" evidence="8">
    <location>
        <begin position="40"/>
        <end position="64"/>
    </location>
</feature>
<evidence type="ECO:0000256" key="1">
    <source>
        <dbReference type="ARBA" id="ARBA00022723"/>
    </source>
</evidence>
<proteinExistence type="predicted"/>
<keyword evidence="7" id="KW-0812">Transmembrane</keyword>